<dbReference type="Gene3D" id="2.60.450.10">
    <property type="entry name" value="Lipopolysaccharide (LPS) transport protein A like domain"/>
    <property type="match status" value="1"/>
</dbReference>
<dbReference type="AlphaFoldDB" id="A0A2T7BM83"/>
<reference evidence="2 3" key="1">
    <citation type="submission" date="2018-04" db="EMBL/GenBank/DDBJ databases">
        <title>Chitinophaga fuyangensis sp. nov., isolated from soil in a chemical factory.</title>
        <authorList>
            <person name="Chen K."/>
        </authorList>
    </citation>
    <scope>NUCLEOTIDE SEQUENCE [LARGE SCALE GENOMIC DNA]</scope>
    <source>
        <strain evidence="2 3">LY-1</strain>
    </source>
</reference>
<evidence type="ECO:0000313" key="3">
    <source>
        <dbReference type="Proteomes" id="UP000244450"/>
    </source>
</evidence>
<keyword evidence="3" id="KW-1185">Reference proteome</keyword>
<dbReference type="OrthoDB" id="9812080at2"/>
<dbReference type="RefSeq" id="WP_108685405.1">
    <property type="nucleotide sequence ID" value="NZ_QCYK01000001.1"/>
</dbReference>
<name>A0A2T7BM83_9BACT</name>
<comment type="caution">
    <text evidence="2">The sequence shown here is derived from an EMBL/GenBank/DDBJ whole genome shotgun (WGS) entry which is preliminary data.</text>
</comment>
<dbReference type="Proteomes" id="UP000244450">
    <property type="component" value="Unassembled WGS sequence"/>
</dbReference>
<feature type="region of interest" description="Disordered" evidence="1">
    <location>
        <begin position="172"/>
        <end position="192"/>
    </location>
</feature>
<dbReference type="GO" id="GO:0015221">
    <property type="term" value="F:lipopolysaccharide transmembrane transporter activity"/>
    <property type="evidence" value="ECO:0007669"/>
    <property type="project" value="InterPro"/>
</dbReference>
<dbReference type="GO" id="GO:0005886">
    <property type="term" value="C:plasma membrane"/>
    <property type="evidence" value="ECO:0007669"/>
    <property type="project" value="InterPro"/>
</dbReference>
<evidence type="ECO:0000313" key="2">
    <source>
        <dbReference type="EMBL" id="PUZ28766.1"/>
    </source>
</evidence>
<protein>
    <submittedName>
        <fullName evidence="2">LPS export ABC transporter periplasmic protein LptC</fullName>
    </submittedName>
</protein>
<evidence type="ECO:0000256" key="1">
    <source>
        <dbReference type="SAM" id="MobiDB-lite"/>
    </source>
</evidence>
<sequence>MKRTLYILLLALVASGCENDIKTIMEMDQKAAGVEKGAGISIIYSQKAKVTAKLTADSMQRHLESPTYLEFTHGLHIDVYDSTGAITSTVDARHGKYFDGSADVNLWDHVVVKNVKEQRLDARTLNWDSKKQVFTTNDSVRIVSSRTDTLWGTGLESNQDFTNYKILHPSGPFTIHDQDSTGVATDSTEAQE</sequence>
<accession>A0A2T7BM83</accession>
<dbReference type="InterPro" id="IPR010664">
    <property type="entry name" value="LipoPS_assembly_LptC-rel"/>
</dbReference>
<dbReference type="PROSITE" id="PS51257">
    <property type="entry name" value="PROKAR_LIPOPROTEIN"/>
    <property type="match status" value="1"/>
</dbReference>
<dbReference type="Pfam" id="PF06835">
    <property type="entry name" value="LptC"/>
    <property type="match status" value="1"/>
</dbReference>
<dbReference type="EMBL" id="QCYK01000001">
    <property type="protein sequence ID" value="PUZ28766.1"/>
    <property type="molecule type" value="Genomic_DNA"/>
</dbReference>
<proteinExistence type="predicted"/>
<dbReference type="NCBIfam" id="TIGR04409">
    <property type="entry name" value="LptC_YrbK"/>
    <property type="match status" value="1"/>
</dbReference>
<organism evidence="2 3">
    <name type="scientific">Chitinophaga parva</name>
    <dbReference type="NCBI Taxonomy" id="2169414"/>
    <lineage>
        <taxon>Bacteria</taxon>
        <taxon>Pseudomonadati</taxon>
        <taxon>Bacteroidota</taxon>
        <taxon>Chitinophagia</taxon>
        <taxon>Chitinophagales</taxon>
        <taxon>Chitinophagaceae</taxon>
        <taxon>Chitinophaga</taxon>
    </lineage>
</organism>
<feature type="compositionally biased region" description="Polar residues" evidence="1">
    <location>
        <begin position="180"/>
        <end position="192"/>
    </location>
</feature>
<dbReference type="InterPro" id="IPR026265">
    <property type="entry name" value="LptC"/>
</dbReference>
<gene>
    <name evidence="2" type="primary">lptC</name>
    <name evidence="2" type="ORF">DCC81_04580</name>
</gene>